<organism evidence="1 2">
    <name type="scientific">Agrobacterium radiobacter</name>
    <dbReference type="NCBI Taxonomy" id="362"/>
    <lineage>
        <taxon>Bacteria</taxon>
        <taxon>Pseudomonadati</taxon>
        <taxon>Pseudomonadota</taxon>
        <taxon>Alphaproteobacteria</taxon>
        <taxon>Hyphomicrobiales</taxon>
        <taxon>Rhizobiaceae</taxon>
        <taxon>Rhizobium/Agrobacterium group</taxon>
        <taxon>Agrobacterium</taxon>
        <taxon>Agrobacterium tumefaciens complex</taxon>
    </lineage>
</organism>
<comment type="caution">
    <text evidence="1">The sequence shown here is derived from an EMBL/GenBank/DDBJ whole genome shotgun (WGS) entry which is preliminary data.</text>
</comment>
<evidence type="ECO:0000313" key="2">
    <source>
        <dbReference type="Proteomes" id="UP001438189"/>
    </source>
</evidence>
<sequence length="80" mass="8585">MPDNEQPDKYGTAEGARQLALDTVIRALVDHASLADPGFRERAMTGIEDYIARLDPQSELQADFAERARGSAAVLLGPGS</sequence>
<proteinExistence type="predicted"/>
<protein>
    <submittedName>
        <fullName evidence="1">Uncharacterized protein</fullName>
    </submittedName>
</protein>
<dbReference type="RefSeq" id="WP_080865350.1">
    <property type="nucleotide sequence ID" value="NZ_JBETME010000012.1"/>
</dbReference>
<reference evidence="1 2" key="1">
    <citation type="submission" date="2024-06" db="EMBL/GenBank/DDBJ databases">
        <title>Genome sequencing of Agrobacterium spp. from tobacco in Serbia.</title>
        <authorList>
            <person name="Ilicic R.J."/>
            <person name="Studholme D.J."/>
            <person name="Jelusic A."/>
            <person name="Barac G."/>
            <person name="Bagi F."/>
            <person name="Popovic Milovanovic T."/>
        </authorList>
    </citation>
    <scope>NUCLEOTIDE SEQUENCE [LARGE SCALE GENOMIC DNA]</scope>
    <source>
        <strain evidence="1 2">DA1</strain>
    </source>
</reference>
<gene>
    <name evidence="1" type="ORF">ABVB70_22560</name>
</gene>
<dbReference type="AlphaFoldDB" id="A0ABD5LMU6"/>
<dbReference type="EMBL" id="JBETME010000012">
    <property type="protein sequence ID" value="MES4993105.1"/>
    <property type="molecule type" value="Genomic_DNA"/>
</dbReference>
<name>A0ABD5LMU6_AGRRD</name>
<accession>A0ABD5LMU6</accession>
<dbReference type="Proteomes" id="UP001438189">
    <property type="component" value="Unassembled WGS sequence"/>
</dbReference>
<evidence type="ECO:0000313" key="1">
    <source>
        <dbReference type="EMBL" id="MES4993105.1"/>
    </source>
</evidence>